<dbReference type="PANTHER" id="PTHR30543">
    <property type="entry name" value="CHROMATE REDUCTASE"/>
    <property type="match status" value="1"/>
</dbReference>
<dbReference type="GO" id="GO:0050446">
    <property type="term" value="F:azobenzene reductase (NADP+) activity"/>
    <property type="evidence" value="ECO:0007669"/>
    <property type="project" value="UniProtKB-EC"/>
</dbReference>
<gene>
    <name evidence="2" type="primary">azr</name>
    <name evidence="2" type="ORF">AULFYP135_01446</name>
</gene>
<evidence type="ECO:0000259" key="1">
    <source>
        <dbReference type="Pfam" id="PF03358"/>
    </source>
</evidence>
<name>A0A6N2TMF8_9FIRM</name>
<dbReference type="SUPFAM" id="SSF52218">
    <property type="entry name" value="Flavoproteins"/>
    <property type="match status" value="1"/>
</dbReference>
<dbReference type="InterPro" id="IPR050712">
    <property type="entry name" value="NAD(P)H-dep_reductase"/>
</dbReference>
<proteinExistence type="predicted"/>
<dbReference type="Gene3D" id="3.40.50.360">
    <property type="match status" value="1"/>
</dbReference>
<dbReference type="GO" id="GO:0010181">
    <property type="term" value="F:FMN binding"/>
    <property type="evidence" value="ECO:0007669"/>
    <property type="project" value="TreeGrafter"/>
</dbReference>
<dbReference type="GO" id="GO:0005829">
    <property type="term" value="C:cytosol"/>
    <property type="evidence" value="ECO:0007669"/>
    <property type="project" value="TreeGrafter"/>
</dbReference>
<dbReference type="InterPro" id="IPR029039">
    <property type="entry name" value="Flavoprotein-like_sf"/>
</dbReference>
<dbReference type="EC" id="1.7.1.6" evidence="2"/>
<protein>
    <submittedName>
        <fullName evidence="2">NADPH azoreductase</fullName>
        <ecNumber evidence="2">1.7.1.6</ecNumber>
    </submittedName>
</protein>
<sequence length="182" mass="20188">MNQKRILMIIGSLRKESFQRQLAQLAQEMLGERAEVAFLDYTQVPFFNQDMEFPVPLPVAQVREAVSRADGVWLFVPEYNHSLPGVLKNLLDWLSRPNQPGEATCLFGKPVTFSGAGGAAGTACVQDHLMMLLSVLGMKMMAVPRTGIPLSPEAFKSNCLSLTESQEGRLRKQAEAFLTFLD</sequence>
<dbReference type="EMBL" id="CACRSL010000003">
    <property type="protein sequence ID" value="VYT05231.1"/>
    <property type="molecule type" value="Genomic_DNA"/>
</dbReference>
<evidence type="ECO:0000313" key="2">
    <source>
        <dbReference type="EMBL" id="VYT05231.1"/>
    </source>
</evidence>
<dbReference type="Pfam" id="PF03358">
    <property type="entry name" value="FMN_red"/>
    <property type="match status" value="1"/>
</dbReference>
<dbReference type="InterPro" id="IPR005025">
    <property type="entry name" value="FMN_Rdtase-like_dom"/>
</dbReference>
<organism evidence="2">
    <name type="scientific">uncultured Anaerotruncus sp</name>
    <dbReference type="NCBI Taxonomy" id="905011"/>
    <lineage>
        <taxon>Bacteria</taxon>
        <taxon>Bacillati</taxon>
        <taxon>Bacillota</taxon>
        <taxon>Clostridia</taxon>
        <taxon>Eubacteriales</taxon>
        <taxon>Oscillospiraceae</taxon>
        <taxon>Anaerotruncus</taxon>
        <taxon>environmental samples</taxon>
    </lineage>
</organism>
<keyword evidence="2" id="KW-0560">Oxidoreductase</keyword>
<dbReference type="AlphaFoldDB" id="A0A6N2TMF8"/>
<dbReference type="PANTHER" id="PTHR30543:SF21">
    <property type="entry name" value="NAD(P)H-DEPENDENT FMN REDUCTASE LOT6"/>
    <property type="match status" value="1"/>
</dbReference>
<feature type="domain" description="NADPH-dependent FMN reductase-like" evidence="1">
    <location>
        <begin position="5"/>
        <end position="141"/>
    </location>
</feature>
<accession>A0A6N2TMF8</accession>
<reference evidence="2" key="1">
    <citation type="submission" date="2019-11" db="EMBL/GenBank/DDBJ databases">
        <authorList>
            <person name="Feng L."/>
        </authorList>
    </citation>
    <scope>NUCLEOTIDE SEQUENCE</scope>
    <source>
        <strain evidence="2">AundefinedLFYP135</strain>
    </source>
</reference>